<protein>
    <submittedName>
        <fullName evidence="2">GL15663</fullName>
    </submittedName>
</protein>
<keyword evidence="1" id="KW-0472">Membrane</keyword>
<keyword evidence="1" id="KW-0812">Transmembrane</keyword>
<dbReference type="AlphaFoldDB" id="B4IRF3"/>
<reference evidence="2 3" key="1">
    <citation type="journal article" date="2007" name="Nature">
        <title>Evolution of genes and genomes on the Drosophila phylogeny.</title>
        <authorList>
            <consortium name="Drosophila 12 Genomes Consortium"/>
            <person name="Clark A.G."/>
            <person name="Eisen M.B."/>
            <person name="Smith D.R."/>
            <person name="Bergman C.M."/>
            <person name="Oliver B."/>
            <person name="Markow T.A."/>
            <person name="Kaufman T.C."/>
            <person name="Kellis M."/>
            <person name="Gelbart W."/>
            <person name="Iyer V.N."/>
            <person name="Pollard D.A."/>
            <person name="Sackton T.B."/>
            <person name="Larracuente A.M."/>
            <person name="Singh N.D."/>
            <person name="Abad J.P."/>
            <person name="Abt D.N."/>
            <person name="Adryan B."/>
            <person name="Aguade M."/>
            <person name="Akashi H."/>
            <person name="Anderson W.W."/>
            <person name="Aquadro C.F."/>
            <person name="Ardell D.H."/>
            <person name="Arguello R."/>
            <person name="Artieri C.G."/>
            <person name="Barbash D.A."/>
            <person name="Barker D."/>
            <person name="Barsanti P."/>
            <person name="Batterham P."/>
            <person name="Batzoglou S."/>
            <person name="Begun D."/>
            <person name="Bhutkar A."/>
            <person name="Blanco E."/>
            <person name="Bosak S.A."/>
            <person name="Bradley R.K."/>
            <person name="Brand A.D."/>
            <person name="Brent M.R."/>
            <person name="Brooks A.N."/>
            <person name="Brown R.H."/>
            <person name="Butlin R.K."/>
            <person name="Caggese C."/>
            <person name="Calvi B.R."/>
            <person name="Bernardo de Carvalho A."/>
            <person name="Caspi A."/>
            <person name="Castrezana S."/>
            <person name="Celniker S.E."/>
            <person name="Chang J.L."/>
            <person name="Chapple C."/>
            <person name="Chatterji S."/>
            <person name="Chinwalla A."/>
            <person name="Civetta A."/>
            <person name="Clifton S.W."/>
            <person name="Comeron J.M."/>
            <person name="Costello J.C."/>
            <person name="Coyne J.A."/>
            <person name="Daub J."/>
            <person name="David R.G."/>
            <person name="Delcher A.L."/>
            <person name="Delehaunty K."/>
            <person name="Do C.B."/>
            <person name="Ebling H."/>
            <person name="Edwards K."/>
            <person name="Eickbush T."/>
            <person name="Evans J.D."/>
            <person name="Filipski A."/>
            <person name="Findeiss S."/>
            <person name="Freyhult E."/>
            <person name="Fulton L."/>
            <person name="Fulton R."/>
            <person name="Garcia A.C."/>
            <person name="Gardiner A."/>
            <person name="Garfield D.A."/>
            <person name="Garvin B.E."/>
            <person name="Gibson G."/>
            <person name="Gilbert D."/>
            <person name="Gnerre S."/>
            <person name="Godfrey J."/>
            <person name="Good R."/>
            <person name="Gotea V."/>
            <person name="Gravely B."/>
            <person name="Greenberg A.J."/>
            <person name="Griffiths-Jones S."/>
            <person name="Gross S."/>
            <person name="Guigo R."/>
            <person name="Gustafson E.A."/>
            <person name="Haerty W."/>
            <person name="Hahn M.W."/>
            <person name="Halligan D.L."/>
            <person name="Halpern A.L."/>
            <person name="Halter G.M."/>
            <person name="Han M.V."/>
            <person name="Heger A."/>
            <person name="Hillier L."/>
            <person name="Hinrichs A.S."/>
            <person name="Holmes I."/>
            <person name="Hoskins R.A."/>
            <person name="Hubisz M.J."/>
            <person name="Hultmark D."/>
            <person name="Huntley M.A."/>
            <person name="Jaffe D.B."/>
            <person name="Jagadeeshan S."/>
            <person name="Jeck W.R."/>
            <person name="Johnson J."/>
            <person name="Jones C.D."/>
            <person name="Jordan W.C."/>
            <person name="Karpen G.H."/>
            <person name="Kataoka E."/>
            <person name="Keightley P.D."/>
            <person name="Kheradpour P."/>
            <person name="Kirkness E.F."/>
            <person name="Koerich L.B."/>
            <person name="Kristiansen K."/>
            <person name="Kudrna D."/>
            <person name="Kulathinal R.J."/>
            <person name="Kumar S."/>
            <person name="Kwok R."/>
            <person name="Lander E."/>
            <person name="Langley C.H."/>
            <person name="Lapoint R."/>
            <person name="Lazzaro B.P."/>
            <person name="Lee S.J."/>
            <person name="Levesque L."/>
            <person name="Li R."/>
            <person name="Lin C.F."/>
            <person name="Lin M.F."/>
            <person name="Lindblad-Toh K."/>
            <person name="Llopart A."/>
            <person name="Long M."/>
            <person name="Low L."/>
            <person name="Lozovsky E."/>
            <person name="Lu J."/>
            <person name="Luo M."/>
            <person name="Machado C.A."/>
            <person name="Makalowski W."/>
            <person name="Marzo M."/>
            <person name="Matsuda M."/>
            <person name="Matzkin L."/>
            <person name="McAllister B."/>
            <person name="McBride C.S."/>
            <person name="McKernan B."/>
            <person name="McKernan K."/>
            <person name="Mendez-Lago M."/>
            <person name="Minx P."/>
            <person name="Mollenhauer M.U."/>
            <person name="Montooth K."/>
            <person name="Mount S.M."/>
            <person name="Mu X."/>
            <person name="Myers E."/>
            <person name="Negre B."/>
            <person name="Newfeld S."/>
            <person name="Nielsen R."/>
            <person name="Noor M.A."/>
            <person name="O'Grady P."/>
            <person name="Pachter L."/>
            <person name="Papaceit M."/>
            <person name="Parisi M.J."/>
            <person name="Parisi M."/>
            <person name="Parts L."/>
            <person name="Pedersen J.S."/>
            <person name="Pesole G."/>
            <person name="Phillippy A.M."/>
            <person name="Ponting C.P."/>
            <person name="Pop M."/>
            <person name="Porcelli D."/>
            <person name="Powell J.R."/>
            <person name="Prohaska S."/>
            <person name="Pruitt K."/>
            <person name="Puig M."/>
            <person name="Quesneville H."/>
            <person name="Ram K.R."/>
            <person name="Rand D."/>
            <person name="Rasmussen M.D."/>
            <person name="Reed L.K."/>
            <person name="Reenan R."/>
            <person name="Reily A."/>
            <person name="Remington K.A."/>
            <person name="Rieger T.T."/>
            <person name="Ritchie M.G."/>
            <person name="Robin C."/>
            <person name="Rogers Y.H."/>
            <person name="Rohde C."/>
            <person name="Rozas J."/>
            <person name="Rubenfield M.J."/>
            <person name="Ruiz A."/>
            <person name="Russo S."/>
            <person name="Salzberg S.L."/>
            <person name="Sanchez-Gracia A."/>
            <person name="Saranga D.J."/>
            <person name="Sato H."/>
            <person name="Schaeffer S.W."/>
            <person name="Schatz M.C."/>
            <person name="Schlenke T."/>
            <person name="Schwartz R."/>
            <person name="Segarra C."/>
            <person name="Singh R.S."/>
            <person name="Sirot L."/>
            <person name="Sirota M."/>
            <person name="Sisneros N.B."/>
            <person name="Smith C.D."/>
            <person name="Smith T.F."/>
            <person name="Spieth J."/>
            <person name="Stage D.E."/>
            <person name="Stark A."/>
            <person name="Stephan W."/>
            <person name="Strausberg R.L."/>
            <person name="Strempel S."/>
            <person name="Sturgill D."/>
            <person name="Sutton G."/>
            <person name="Sutton G.G."/>
            <person name="Tao W."/>
            <person name="Teichmann S."/>
            <person name="Tobari Y.N."/>
            <person name="Tomimura Y."/>
            <person name="Tsolas J.M."/>
            <person name="Valente V.L."/>
            <person name="Venter E."/>
            <person name="Venter J.C."/>
            <person name="Vicario S."/>
            <person name="Vieira F.G."/>
            <person name="Vilella A.J."/>
            <person name="Villasante A."/>
            <person name="Walenz B."/>
            <person name="Wang J."/>
            <person name="Wasserman M."/>
            <person name="Watts T."/>
            <person name="Wilson D."/>
            <person name="Wilson R.K."/>
            <person name="Wing R.A."/>
            <person name="Wolfner M.F."/>
            <person name="Wong A."/>
            <person name="Wong G.K."/>
            <person name="Wu C.I."/>
            <person name="Wu G."/>
            <person name="Yamamoto D."/>
            <person name="Yang H.P."/>
            <person name="Yang S.P."/>
            <person name="Yorke J.A."/>
            <person name="Yoshida K."/>
            <person name="Zdobnov E."/>
            <person name="Zhang P."/>
            <person name="Zhang Y."/>
            <person name="Zimin A.V."/>
            <person name="Baldwin J."/>
            <person name="Abdouelleil A."/>
            <person name="Abdulkadir J."/>
            <person name="Abebe A."/>
            <person name="Abera B."/>
            <person name="Abreu J."/>
            <person name="Acer S.C."/>
            <person name="Aftuck L."/>
            <person name="Alexander A."/>
            <person name="An P."/>
            <person name="Anderson E."/>
            <person name="Anderson S."/>
            <person name="Arachi H."/>
            <person name="Azer M."/>
            <person name="Bachantsang P."/>
            <person name="Barry A."/>
            <person name="Bayul T."/>
            <person name="Berlin A."/>
            <person name="Bessette D."/>
            <person name="Bloom T."/>
            <person name="Blye J."/>
            <person name="Boguslavskiy L."/>
            <person name="Bonnet C."/>
            <person name="Boukhgalter B."/>
            <person name="Bourzgui I."/>
            <person name="Brown A."/>
            <person name="Cahill P."/>
            <person name="Channer S."/>
            <person name="Cheshatsang Y."/>
            <person name="Chuda L."/>
            <person name="Citroen M."/>
            <person name="Collymore A."/>
            <person name="Cooke P."/>
            <person name="Costello M."/>
            <person name="D'Aco K."/>
            <person name="Daza R."/>
            <person name="De Haan G."/>
            <person name="DeGray S."/>
            <person name="DeMaso C."/>
            <person name="Dhargay N."/>
            <person name="Dooley K."/>
            <person name="Dooley E."/>
            <person name="Doricent M."/>
            <person name="Dorje P."/>
            <person name="Dorjee K."/>
            <person name="Dupes A."/>
            <person name="Elong R."/>
            <person name="Falk J."/>
            <person name="Farina A."/>
            <person name="Faro S."/>
            <person name="Ferguson D."/>
            <person name="Fisher S."/>
            <person name="Foley C.D."/>
            <person name="Franke A."/>
            <person name="Friedrich D."/>
            <person name="Gadbois L."/>
            <person name="Gearin G."/>
            <person name="Gearin C.R."/>
            <person name="Giannoukos G."/>
            <person name="Goode T."/>
            <person name="Graham J."/>
            <person name="Grandbois E."/>
            <person name="Grewal S."/>
            <person name="Gyaltsen K."/>
            <person name="Hafez N."/>
            <person name="Hagos B."/>
            <person name="Hall J."/>
            <person name="Henson C."/>
            <person name="Hollinger A."/>
            <person name="Honan T."/>
            <person name="Huard M.D."/>
            <person name="Hughes L."/>
            <person name="Hurhula B."/>
            <person name="Husby M.E."/>
            <person name="Kamat A."/>
            <person name="Kanga B."/>
            <person name="Kashin S."/>
            <person name="Khazanovich D."/>
            <person name="Kisner P."/>
            <person name="Lance K."/>
            <person name="Lara M."/>
            <person name="Lee W."/>
            <person name="Lennon N."/>
            <person name="Letendre F."/>
            <person name="LeVine R."/>
            <person name="Lipovsky A."/>
            <person name="Liu X."/>
            <person name="Liu J."/>
            <person name="Liu S."/>
            <person name="Lokyitsang T."/>
            <person name="Lokyitsang Y."/>
            <person name="Lubonja R."/>
            <person name="Lui A."/>
            <person name="MacDonald P."/>
            <person name="Magnisalis V."/>
            <person name="Maru K."/>
            <person name="Matthews C."/>
            <person name="McCusker W."/>
            <person name="McDonough S."/>
            <person name="Mehta T."/>
            <person name="Meldrim J."/>
            <person name="Meneus L."/>
            <person name="Mihai O."/>
            <person name="Mihalev A."/>
            <person name="Mihova T."/>
            <person name="Mittelman R."/>
            <person name="Mlenga V."/>
            <person name="Montmayeur A."/>
            <person name="Mulrain L."/>
            <person name="Navidi A."/>
            <person name="Naylor J."/>
            <person name="Negash T."/>
            <person name="Nguyen T."/>
            <person name="Nguyen N."/>
            <person name="Nicol R."/>
            <person name="Norbu C."/>
            <person name="Norbu N."/>
            <person name="Novod N."/>
            <person name="O'Neill B."/>
            <person name="Osman S."/>
            <person name="Markiewicz E."/>
            <person name="Oyono O.L."/>
            <person name="Patti C."/>
            <person name="Phunkhang P."/>
            <person name="Pierre F."/>
            <person name="Priest M."/>
            <person name="Raghuraman S."/>
            <person name="Rege F."/>
            <person name="Reyes R."/>
            <person name="Rise C."/>
            <person name="Rogov P."/>
            <person name="Ross K."/>
            <person name="Ryan E."/>
            <person name="Settipalli S."/>
            <person name="Shea T."/>
            <person name="Sherpa N."/>
            <person name="Shi L."/>
            <person name="Shih D."/>
            <person name="Sparrow T."/>
            <person name="Spaulding J."/>
            <person name="Stalker J."/>
            <person name="Stange-Thomann N."/>
            <person name="Stavropoulos S."/>
            <person name="Stone C."/>
            <person name="Strader C."/>
            <person name="Tesfaye S."/>
            <person name="Thomson T."/>
            <person name="Thoulutsang Y."/>
            <person name="Thoulutsang D."/>
            <person name="Topham K."/>
            <person name="Topping I."/>
            <person name="Tsamla T."/>
            <person name="Vassiliev H."/>
            <person name="Vo A."/>
            <person name="Wangchuk T."/>
            <person name="Wangdi T."/>
            <person name="Weiand M."/>
            <person name="Wilkinson J."/>
            <person name="Wilson A."/>
            <person name="Yadav S."/>
            <person name="Young G."/>
            <person name="Yu Q."/>
            <person name="Zembek L."/>
            <person name="Zhong D."/>
            <person name="Zimmer A."/>
            <person name="Zwirko Z."/>
            <person name="Jaffe D.B."/>
            <person name="Alvarez P."/>
            <person name="Brockman W."/>
            <person name="Butler J."/>
            <person name="Chin C."/>
            <person name="Gnerre S."/>
            <person name="Grabherr M."/>
            <person name="Kleber M."/>
            <person name="Mauceli E."/>
            <person name="MacCallum I."/>
        </authorList>
    </citation>
    <scope>NUCLEOTIDE SEQUENCE [LARGE SCALE GENOMIC DNA]</scope>
    <source>
        <strain evidence="3">MSH-3 / Tucson 14011-0111.49</strain>
    </source>
</reference>
<sequence length="62" mass="7333">MKWDSYRHGVQSGQIQFGFRDRYMEVRSNDVEYYYVIGGLWLGGLILATVSFLCEFYLLNKV</sequence>
<proteinExistence type="predicted"/>
<gene>
    <name evidence="2" type="primary">Dper\GL15663</name>
    <name evidence="2" type="ORF">Dper_GL15663</name>
</gene>
<name>B4IRF3_DROPE</name>
<dbReference type="EMBL" id="CH693085">
    <property type="protein sequence ID" value="EDW36429.1"/>
    <property type="molecule type" value="Genomic_DNA"/>
</dbReference>
<evidence type="ECO:0000256" key="1">
    <source>
        <dbReference type="SAM" id="Phobius"/>
    </source>
</evidence>
<accession>B4IRF3</accession>
<dbReference type="Proteomes" id="UP000008744">
    <property type="component" value="Unassembled WGS sequence"/>
</dbReference>
<evidence type="ECO:0000313" key="2">
    <source>
        <dbReference type="EMBL" id="EDW36429.1"/>
    </source>
</evidence>
<dbReference type="HOGENOM" id="CLU_2906448_0_0_1"/>
<organism evidence="3">
    <name type="scientific">Drosophila persimilis</name>
    <name type="common">Fruit fly</name>
    <dbReference type="NCBI Taxonomy" id="7234"/>
    <lineage>
        <taxon>Eukaryota</taxon>
        <taxon>Metazoa</taxon>
        <taxon>Ecdysozoa</taxon>
        <taxon>Arthropoda</taxon>
        <taxon>Hexapoda</taxon>
        <taxon>Insecta</taxon>
        <taxon>Pterygota</taxon>
        <taxon>Neoptera</taxon>
        <taxon>Endopterygota</taxon>
        <taxon>Diptera</taxon>
        <taxon>Brachycera</taxon>
        <taxon>Muscomorpha</taxon>
        <taxon>Ephydroidea</taxon>
        <taxon>Drosophilidae</taxon>
        <taxon>Drosophila</taxon>
        <taxon>Sophophora</taxon>
    </lineage>
</organism>
<dbReference type="OrthoDB" id="7912094at2759"/>
<feature type="transmembrane region" description="Helical" evidence="1">
    <location>
        <begin position="33"/>
        <end position="59"/>
    </location>
</feature>
<evidence type="ECO:0000313" key="3">
    <source>
        <dbReference type="Proteomes" id="UP000008744"/>
    </source>
</evidence>
<keyword evidence="3" id="KW-1185">Reference proteome</keyword>
<keyword evidence="1" id="KW-1133">Transmembrane helix</keyword>